<dbReference type="AlphaFoldDB" id="A0A2T0WMP5"/>
<gene>
    <name evidence="2" type="ORF">CLW00_10591</name>
</gene>
<dbReference type="Pfam" id="PF13588">
    <property type="entry name" value="HSDR_N_2"/>
    <property type="match status" value="1"/>
</dbReference>
<dbReference type="RefSeq" id="WP_106133463.1">
    <property type="nucleotide sequence ID" value="NZ_PVTR01000005.1"/>
</dbReference>
<feature type="domain" description="Type I restriction enzyme R protein N-terminal" evidence="1">
    <location>
        <begin position="44"/>
        <end position="153"/>
    </location>
</feature>
<keyword evidence="3" id="KW-1185">Reference proteome</keyword>
<evidence type="ECO:0000313" key="2">
    <source>
        <dbReference type="EMBL" id="PRY87971.1"/>
    </source>
</evidence>
<organism evidence="2 3">
    <name type="scientific">Mongoliibacter ruber</name>
    <dbReference type="NCBI Taxonomy" id="1750599"/>
    <lineage>
        <taxon>Bacteria</taxon>
        <taxon>Pseudomonadati</taxon>
        <taxon>Bacteroidota</taxon>
        <taxon>Cytophagia</taxon>
        <taxon>Cytophagales</taxon>
        <taxon>Cyclobacteriaceae</taxon>
        <taxon>Mongoliibacter</taxon>
    </lineage>
</organism>
<dbReference type="Gene3D" id="3.90.1570.30">
    <property type="match status" value="1"/>
</dbReference>
<accession>A0A2T0WMP5</accession>
<reference evidence="2 3" key="1">
    <citation type="submission" date="2018-03" db="EMBL/GenBank/DDBJ databases">
        <title>Genomic Encyclopedia of Archaeal and Bacterial Type Strains, Phase II (KMG-II): from individual species to whole genera.</title>
        <authorList>
            <person name="Goeker M."/>
        </authorList>
    </citation>
    <scope>NUCLEOTIDE SEQUENCE [LARGE SCALE GENOMIC DNA]</scope>
    <source>
        <strain evidence="2 3">DSM 27929</strain>
    </source>
</reference>
<name>A0A2T0WMP5_9BACT</name>
<evidence type="ECO:0000313" key="3">
    <source>
        <dbReference type="Proteomes" id="UP000238157"/>
    </source>
</evidence>
<dbReference type="Proteomes" id="UP000238157">
    <property type="component" value="Unassembled WGS sequence"/>
</dbReference>
<protein>
    <submittedName>
        <fullName evidence="2">Type I restriction and modification enzyme subunit R-like protein</fullName>
    </submittedName>
</protein>
<proteinExistence type="predicted"/>
<sequence length="157" mass="18556">MSQYKYDFLKIELNFPEFEFRLEEIDGKLSIFDSLRKKNLILTPEEWVRQHMIAFLIEYYNYPKSLISLERGHKYNQLQKRSDILVLNRSGNPFLLIECKAPEIELTQKTVEQVSVYNQTISAPFVGISNGIRHLFLSYDIKGKLYKQIAEIPQFDS</sequence>
<comment type="caution">
    <text evidence="2">The sequence shown here is derived from an EMBL/GenBank/DDBJ whole genome shotgun (WGS) entry which is preliminary data.</text>
</comment>
<dbReference type="InterPro" id="IPR029464">
    <property type="entry name" value="HSDR_N"/>
</dbReference>
<dbReference type="EMBL" id="PVTR01000005">
    <property type="protein sequence ID" value="PRY87971.1"/>
    <property type="molecule type" value="Genomic_DNA"/>
</dbReference>
<evidence type="ECO:0000259" key="1">
    <source>
        <dbReference type="Pfam" id="PF13588"/>
    </source>
</evidence>
<dbReference type="OrthoDB" id="9790377at2"/>